<protein>
    <submittedName>
        <fullName evidence="1">Nitrous oxide-stimulated promoter family protein</fullName>
    </submittedName>
</protein>
<evidence type="ECO:0000313" key="1">
    <source>
        <dbReference type="EMBL" id="MTK21579.1"/>
    </source>
</evidence>
<evidence type="ECO:0000313" key="2">
    <source>
        <dbReference type="Proteomes" id="UP000487649"/>
    </source>
</evidence>
<organism evidence="1 2">
    <name type="scientific">Turicibacter sanguinis</name>
    <dbReference type="NCBI Taxonomy" id="154288"/>
    <lineage>
        <taxon>Bacteria</taxon>
        <taxon>Bacillati</taxon>
        <taxon>Bacillota</taxon>
        <taxon>Erysipelotrichia</taxon>
        <taxon>Erysipelotrichales</taxon>
        <taxon>Turicibacteraceae</taxon>
        <taxon>Turicibacter</taxon>
    </lineage>
</organism>
<sequence length="100" mass="12257">MKKLGRVEKEKQIIQLMIEIYCHKKHQQQKDLCEECQALLEYAHKRLSFCKFGDEKTACRKCPIHCYKKDMKMKVKEVMRFSGPRLLIYRPVEFIKHWFY</sequence>
<dbReference type="OrthoDB" id="164329at2"/>
<dbReference type="Proteomes" id="UP000487649">
    <property type="component" value="Unassembled WGS sequence"/>
</dbReference>
<dbReference type="AlphaFoldDB" id="A0A173RME9"/>
<accession>A0A173RME9</accession>
<name>A0A173RME9_9FIRM</name>
<dbReference type="NCBIfam" id="NF007714">
    <property type="entry name" value="PRK10410.1-2"/>
    <property type="match status" value="1"/>
</dbReference>
<dbReference type="EMBL" id="WMQE01000019">
    <property type="protein sequence ID" value="MTK21579.1"/>
    <property type="molecule type" value="Genomic_DNA"/>
</dbReference>
<dbReference type="Pfam" id="PF11756">
    <property type="entry name" value="YgbA_NO"/>
    <property type="match status" value="1"/>
</dbReference>
<reference evidence="1 2" key="1">
    <citation type="journal article" date="2019" name="Nat. Med.">
        <title>A library of human gut bacterial isolates paired with longitudinal multiomics data enables mechanistic microbiome research.</title>
        <authorList>
            <person name="Poyet M."/>
            <person name="Groussin M."/>
            <person name="Gibbons S.M."/>
            <person name="Avila-Pacheco J."/>
            <person name="Jiang X."/>
            <person name="Kearney S.M."/>
            <person name="Perrotta A.R."/>
            <person name="Berdy B."/>
            <person name="Zhao S."/>
            <person name="Lieberman T.D."/>
            <person name="Swanson P.K."/>
            <person name="Smith M."/>
            <person name="Roesemann S."/>
            <person name="Alexander J.E."/>
            <person name="Rich S.A."/>
            <person name="Livny J."/>
            <person name="Vlamakis H."/>
            <person name="Clish C."/>
            <person name="Bullock K."/>
            <person name="Deik A."/>
            <person name="Scott J."/>
            <person name="Pierce K.A."/>
            <person name="Xavier R.J."/>
            <person name="Alm E.J."/>
        </authorList>
    </citation>
    <scope>NUCLEOTIDE SEQUENCE [LARGE SCALE GENOMIC DNA]</scope>
    <source>
        <strain evidence="1 2">BIOML-A198</strain>
    </source>
</reference>
<dbReference type="RefSeq" id="WP_006783527.1">
    <property type="nucleotide sequence ID" value="NZ_CABJBH010000003.1"/>
</dbReference>
<dbReference type="InterPro" id="IPR020483">
    <property type="entry name" value="Uncharacterised_YgbA"/>
</dbReference>
<gene>
    <name evidence="1" type="ORF">GMA92_09110</name>
</gene>
<dbReference type="GeneID" id="60059410"/>
<proteinExistence type="predicted"/>
<comment type="caution">
    <text evidence="1">The sequence shown here is derived from an EMBL/GenBank/DDBJ whole genome shotgun (WGS) entry which is preliminary data.</text>
</comment>